<dbReference type="AlphaFoldDB" id="A0A1M7NAL7"/>
<evidence type="ECO:0000313" key="1">
    <source>
        <dbReference type="EMBL" id="SHN00694.1"/>
    </source>
</evidence>
<dbReference type="Proteomes" id="UP000184038">
    <property type="component" value="Unassembled WGS sequence"/>
</dbReference>
<dbReference type="EMBL" id="FRCP01000026">
    <property type="protein sequence ID" value="SHN00694.1"/>
    <property type="molecule type" value="Genomic_DNA"/>
</dbReference>
<keyword evidence="2" id="KW-1185">Reference proteome</keyword>
<dbReference type="STRING" id="1120996.SAMN02746066_04347"/>
<sequence length="87" mass="10235">MKKVQYTTHSYLYKRINNEDWYVDIVLKSDCYEIWLYAKTYSHKMFVLGFPTNSGISLAGMEAAVEDILEDGSYQTQYKMEIEVLES</sequence>
<proteinExistence type="predicted"/>
<reference evidence="1 2" key="1">
    <citation type="submission" date="2016-11" db="EMBL/GenBank/DDBJ databases">
        <authorList>
            <person name="Jaros S."/>
            <person name="Januszkiewicz K."/>
            <person name="Wedrychowicz H."/>
        </authorList>
    </citation>
    <scope>NUCLEOTIDE SEQUENCE [LARGE SCALE GENOMIC DNA]</scope>
    <source>
        <strain evidence="1 2">DSM 15930</strain>
    </source>
</reference>
<organism evidence="1 2">
    <name type="scientific">Anaerosporobacter mobilis DSM 15930</name>
    <dbReference type="NCBI Taxonomy" id="1120996"/>
    <lineage>
        <taxon>Bacteria</taxon>
        <taxon>Bacillati</taxon>
        <taxon>Bacillota</taxon>
        <taxon>Clostridia</taxon>
        <taxon>Lachnospirales</taxon>
        <taxon>Lachnospiraceae</taxon>
        <taxon>Anaerosporobacter</taxon>
    </lineage>
</organism>
<evidence type="ECO:0000313" key="2">
    <source>
        <dbReference type="Proteomes" id="UP000184038"/>
    </source>
</evidence>
<protein>
    <submittedName>
        <fullName evidence="1">Uncharacterized protein</fullName>
    </submittedName>
</protein>
<dbReference type="RefSeq" id="WP_073291358.1">
    <property type="nucleotide sequence ID" value="NZ_FRCP01000026.1"/>
</dbReference>
<gene>
    <name evidence="1" type="ORF">SAMN02746066_04347</name>
</gene>
<name>A0A1M7NAL7_9FIRM</name>
<accession>A0A1M7NAL7</accession>